<organism evidence="2 3">
    <name type="scientific">Blastopirellula sediminis</name>
    <dbReference type="NCBI Taxonomy" id="2894196"/>
    <lineage>
        <taxon>Bacteria</taxon>
        <taxon>Pseudomonadati</taxon>
        <taxon>Planctomycetota</taxon>
        <taxon>Planctomycetia</taxon>
        <taxon>Pirellulales</taxon>
        <taxon>Pirellulaceae</taxon>
        <taxon>Blastopirellula</taxon>
    </lineage>
</organism>
<feature type="chain" id="PRO_5040813673" description="Secreted protein" evidence="1">
    <location>
        <begin position="22"/>
        <end position="136"/>
    </location>
</feature>
<evidence type="ECO:0008006" key="4">
    <source>
        <dbReference type="Google" id="ProtNLM"/>
    </source>
</evidence>
<keyword evidence="3" id="KW-1185">Reference proteome</keyword>
<dbReference type="RefSeq" id="WP_230217442.1">
    <property type="nucleotide sequence ID" value="NZ_JAJKFT010000004.1"/>
</dbReference>
<dbReference type="EMBL" id="JAJKFT010000004">
    <property type="protein sequence ID" value="MCC9628299.1"/>
    <property type="molecule type" value="Genomic_DNA"/>
</dbReference>
<gene>
    <name evidence="2" type="ORF">LOC68_07820</name>
</gene>
<evidence type="ECO:0000313" key="2">
    <source>
        <dbReference type="EMBL" id="MCC9628299.1"/>
    </source>
</evidence>
<feature type="signal peptide" evidence="1">
    <location>
        <begin position="1"/>
        <end position="21"/>
    </location>
</feature>
<accession>A0A9X1MK93</accession>
<reference evidence="2" key="1">
    <citation type="submission" date="2021-11" db="EMBL/GenBank/DDBJ databases">
        <title>Genome sequence.</title>
        <authorList>
            <person name="Sun Q."/>
        </authorList>
    </citation>
    <scope>NUCLEOTIDE SEQUENCE</scope>
    <source>
        <strain evidence="2">JC732</strain>
    </source>
</reference>
<proteinExistence type="predicted"/>
<protein>
    <recommendedName>
        <fullName evidence="4">Secreted protein</fullName>
    </recommendedName>
</protein>
<keyword evidence="1" id="KW-0732">Signal</keyword>
<evidence type="ECO:0000256" key="1">
    <source>
        <dbReference type="SAM" id="SignalP"/>
    </source>
</evidence>
<sequence>MQRISLIAKCFVWMAALLAPAQAIFALHCRCEHCREHEFASRQHVCDAAYLHHHGAIGHEHDDSPGHSDCCCQRSSQPQQPGSPSFEFRHEVAVQWGMTTPSARAFSPPATSAGVAFAGPPQRSLDHCARLCRFLM</sequence>
<evidence type="ECO:0000313" key="3">
    <source>
        <dbReference type="Proteomes" id="UP001139103"/>
    </source>
</evidence>
<dbReference type="AlphaFoldDB" id="A0A9X1MK93"/>
<comment type="caution">
    <text evidence="2">The sequence shown here is derived from an EMBL/GenBank/DDBJ whole genome shotgun (WGS) entry which is preliminary data.</text>
</comment>
<dbReference type="Proteomes" id="UP001139103">
    <property type="component" value="Unassembled WGS sequence"/>
</dbReference>
<name>A0A9X1MK93_9BACT</name>